<dbReference type="InterPro" id="IPR011527">
    <property type="entry name" value="ABC1_TM_dom"/>
</dbReference>
<organism evidence="11 12">
    <name type="scientific">Zhenhengia yiwuensis</name>
    <dbReference type="NCBI Taxonomy" id="2763666"/>
    <lineage>
        <taxon>Bacteria</taxon>
        <taxon>Bacillati</taxon>
        <taxon>Bacillota</taxon>
        <taxon>Clostridia</taxon>
        <taxon>Lachnospirales</taxon>
        <taxon>Lachnospiraceae</taxon>
        <taxon>Zhenhengia</taxon>
    </lineage>
</organism>
<comment type="subcellular location">
    <subcellularLocation>
        <location evidence="1">Cell membrane</location>
        <topology evidence="1">Multi-pass membrane protein</topology>
    </subcellularLocation>
</comment>
<evidence type="ECO:0000313" key="11">
    <source>
        <dbReference type="EMBL" id="MBC8577965.1"/>
    </source>
</evidence>
<dbReference type="EMBL" id="JACRSY010000001">
    <property type="protein sequence ID" value="MBC8577965.1"/>
    <property type="molecule type" value="Genomic_DNA"/>
</dbReference>
<evidence type="ECO:0000313" key="12">
    <source>
        <dbReference type="Proteomes" id="UP000655830"/>
    </source>
</evidence>
<dbReference type="InterPro" id="IPR027417">
    <property type="entry name" value="P-loop_NTPase"/>
</dbReference>
<dbReference type="InterPro" id="IPR039421">
    <property type="entry name" value="Type_1_exporter"/>
</dbReference>
<accession>A0A926EG42</accession>
<reference evidence="11" key="1">
    <citation type="submission" date="2020-08" db="EMBL/GenBank/DDBJ databases">
        <title>Genome public.</title>
        <authorList>
            <person name="Liu C."/>
            <person name="Sun Q."/>
        </authorList>
    </citation>
    <scope>NUCLEOTIDE SEQUENCE</scope>
    <source>
        <strain evidence="11">NSJ-12</strain>
    </source>
</reference>
<keyword evidence="4" id="KW-0547">Nucleotide-binding</keyword>
<dbReference type="SMART" id="SM00382">
    <property type="entry name" value="AAA"/>
    <property type="match status" value="1"/>
</dbReference>
<evidence type="ECO:0000259" key="9">
    <source>
        <dbReference type="PROSITE" id="PS50893"/>
    </source>
</evidence>
<dbReference type="Proteomes" id="UP000655830">
    <property type="component" value="Unassembled WGS sequence"/>
</dbReference>
<dbReference type="GO" id="GO:0005886">
    <property type="term" value="C:plasma membrane"/>
    <property type="evidence" value="ECO:0007669"/>
    <property type="project" value="UniProtKB-SubCell"/>
</dbReference>
<dbReference type="PANTHER" id="PTHR43394">
    <property type="entry name" value="ATP-DEPENDENT PERMEASE MDL1, MITOCHONDRIAL"/>
    <property type="match status" value="1"/>
</dbReference>
<dbReference type="FunFam" id="3.40.50.300:FF:000287">
    <property type="entry name" value="Multidrug ABC transporter ATP-binding protein"/>
    <property type="match status" value="1"/>
</dbReference>
<evidence type="ECO:0000256" key="7">
    <source>
        <dbReference type="ARBA" id="ARBA00023136"/>
    </source>
</evidence>
<dbReference type="RefSeq" id="WP_177671284.1">
    <property type="nucleotide sequence ID" value="NZ_JACRSY010000001.1"/>
</dbReference>
<dbReference type="SUPFAM" id="SSF90123">
    <property type="entry name" value="ABC transporter transmembrane region"/>
    <property type="match status" value="1"/>
</dbReference>
<dbReference type="PROSITE" id="PS50929">
    <property type="entry name" value="ABC_TM1F"/>
    <property type="match status" value="1"/>
</dbReference>
<keyword evidence="3 8" id="KW-0812">Transmembrane</keyword>
<keyword evidence="5 11" id="KW-0067">ATP-binding</keyword>
<evidence type="ECO:0000256" key="5">
    <source>
        <dbReference type="ARBA" id="ARBA00022840"/>
    </source>
</evidence>
<proteinExistence type="predicted"/>
<dbReference type="InterPro" id="IPR003593">
    <property type="entry name" value="AAA+_ATPase"/>
</dbReference>
<dbReference type="SUPFAM" id="SSF52540">
    <property type="entry name" value="P-loop containing nucleoside triphosphate hydrolases"/>
    <property type="match status" value="1"/>
</dbReference>
<dbReference type="PANTHER" id="PTHR43394:SF1">
    <property type="entry name" value="ATP-BINDING CASSETTE SUB-FAMILY B MEMBER 10, MITOCHONDRIAL"/>
    <property type="match status" value="1"/>
</dbReference>
<feature type="transmembrane region" description="Helical" evidence="8">
    <location>
        <begin position="163"/>
        <end position="181"/>
    </location>
</feature>
<dbReference type="GO" id="GO:0016887">
    <property type="term" value="F:ATP hydrolysis activity"/>
    <property type="evidence" value="ECO:0007669"/>
    <property type="project" value="InterPro"/>
</dbReference>
<dbReference type="GO" id="GO:0015421">
    <property type="term" value="F:ABC-type oligopeptide transporter activity"/>
    <property type="evidence" value="ECO:0007669"/>
    <property type="project" value="TreeGrafter"/>
</dbReference>
<dbReference type="AlphaFoldDB" id="A0A926EG42"/>
<evidence type="ECO:0000256" key="3">
    <source>
        <dbReference type="ARBA" id="ARBA00022692"/>
    </source>
</evidence>
<feature type="domain" description="ABC transporter" evidence="9">
    <location>
        <begin position="482"/>
        <end position="716"/>
    </location>
</feature>
<gene>
    <name evidence="11" type="ORF">H8718_00225</name>
</gene>
<dbReference type="InterPro" id="IPR017871">
    <property type="entry name" value="ABC_transporter-like_CS"/>
</dbReference>
<dbReference type="InterPro" id="IPR036640">
    <property type="entry name" value="ABC1_TM_sf"/>
</dbReference>
<evidence type="ECO:0000256" key="1">
    <source>
        <dbReference type="ARBA" id="ARBA00004651"/>
    </source>
</evidence>
<feature type="transmembrane region" description="Helical" evidence="8">
    <location>
        <begin position="201"/>
        <end position="220"/>
    </location>
</feature>
<evidence type="ECO:0000256" key="4">
    <source>
        <dbReference type="ARBA" id="ARBA00022741"/>
    </source>
</evidence>
<comment type="caution">
    <text evidence="11">The sequence shown here is derived from an EMBL/GenBank/DDBJ whole genome shotgun (WGS) entry which is preliminary data.</text>
</comment>
<evidence type="ECO:0000259" key="10">
    <source>
        <dbReference type="PROSITE" id="PS50929"/>
    </source>
</evidence>
<dbReference type="Gene3D" id="1.20.1560.10">
    <property type="entry name" value="ABC transporter type 1, transmembrane domain"/>
    <property type="match status" value="1"/>
</dbReference>
<keyword evidence="2" id="KW-0813">Transport</keyword>
<name>A0A926EG42_9FIRM</name>
<dbReference type="PROSITE" id="PS00211">
    <property type="entry name" value="ABC_TRANSPORTER_1"/>
    <property type="match status" value="1"/>
</dbReference>
<evidence type="ECO:0000256" key="2">
    <source>
        <dbReference type="ARBA" id="ARBA00022448"/>
    </source>
</evidence>
<protein>
    <submittedName>
        <fullName evidence="11">ABC transporter ATP-binding protein</fullName>
    </submittedName>
</protein>
<feature type="domain" description="ABC transmembrane type-1" evidence="10">
    <location>
        <begin position="165"/>
        <end position="449"/>
    </location>
</feature>
<dbReference type="InterPro" id="IPR003439">
    <property type="entry name" value="ABC_transporter-like_ATP-bd"/>
</dbReference>
<dbReference type="Gene3D" id="3.40.50.300">
    <property type="entry name" value="P-loop containing nucleotide triphosphate hydrolases"/>
    <property type="match status" value="1"/>
</dbReference>
<dbReference type="PROSITE" id="PS50893">
    <property type="entry name" value="ABC_TRANSPORTER_2"/>
    <property type="match status" value="1"/>
</dbReference>
<keyword evidence="12" id="KW-1185">Reference proteome</keyword>
<feature type="transmembrane region" description="Helical" evidence="8">
    <location>
        <begin position="393"/>
        <end position="414"/>
    </location>
</feature>
<evidence type="ECO:0000256" key="8">
    <source>
        <dbReference type="SAM" id="Phobius"/>
    </source>
</evidence>
<dbReference type="GO" id="GO:0005524">
    <property type="term" value="F:ATP binding"/>
    <property type="evidence" value="ECO:0007669"/>
    <property type="project" value="UniProtKB-KW"/>
</dbReference>
<feature type="transmembrane region" description="Helical" evidence="8">
    <location>
        <begin position="292"/>
        <end position="314"/>
    </location>
</feature>
<keyword evidence="7 8" id="KW-0472">Membrane</keyword>
<keyword evidence="6 8" id="KW-1133">Transmembrane helix</keyword>
<dbReference type="Pfam" id="PF00005">
    <property type="entry name" value="ABC_tran"/>
    <property type="match status" value="1"/>
</dbReference>
<evidence type="ECO:0000256" key="6">
    <source>
        <dbReference type="ARBA" id="ARBA00022989"/>
    </source>
</evidence>
<dbReference type="Pfam" id="PF00664">
    <property type="entry name" value="ABC_membrane"/>
    <property type="match status" value="1"/>
</dbReference>
<sequence>MKLKFNLSPEIEKSLEEDIIYALPYDLDFEGEQVDGFLVVTQTKLHLFKAHMLDKTYSLEALKDYEVEQFIGSGALKVTYEGEGARICAFTPKWFRRYAELAKMLNYYAQNKVHSDYDEKKDEYICEKCGYPLLNGSTHCFRCQKKSTVLIKMMELCKPYKKLLVGSIVVTLCVELLWIINPYILRLVIDGYIVPRNQDPIGLMQLIFVYLGIFMTISILERCTMRLTNELSNKVAKELRGMVFEKIQALSLKDVSNRTVGELMNRMGQDTEKIQNFIAEYGRDVIIRGFSLIVLSIILFVTDYRLAILVLLPLPPVLWMVSKLQNTIELKYWKQWRKHGQSSSLLHDILSGIRVVKAYGNEEIEVERYTKAADKVSEAMISAETFWSKTFPFLGYLITLGEFLVLWFAGNLILKNQMQIGELIQYTTYVSMIYVPLRWSIQLPRVLADTMVSGGKVFELLEQESELVEDKQAVEHTIHGDVTFNQVGFGYTVYEPVLKNVSCQIKAGEMIGIVGASGEGKSTLINLLMRLYDVTEGSIEIDGIDIRKFSQKSLRSQIGVVLQETFLFEGTILDNIAYSKPNATFEEIIEAAKIANAHEFIVKLPDAYHTVIGERGYTLSGGERQRVAIARAVLHHPKILILDEATSALDTQTEKKIQEALDRVIEGKTTFAIAHRLSTLKKADRLIVLNKGTIEEIGTHEELMKNESVYYNLVMAQRQTAHIKQ</sequence>